<gene>
    <name evidence="1" type="ordered locus">Sulku_1484</name>
</gene>
<proteinExistence type="predicted"/>
<dbReference type="RefSeq" id="WP_013460343.1">
    <property type="nucleotide sequence ID" value="NC_014762.1"/>
</dbReference>
<dbReference type="Proteomes" id="UP000008721">
    <property type="component" value="Chromosome"/>
</dbReference>
<dbReference type="KEGG" id="sku:Sulku_1484"/>
<sequence length="73" mass="7565">MSSAVTIIKEIPLDGTKKGVISISKVDEPYGAGSDSVASIGISLAGDSKNPEWKVHLPMGNIDAVVEALKSIK</sequence>
<evidence type="ECO:0000313" key="1">
    <source>
        <dbReference type="EMBL" id="ADR34146.1"/>
    </source>
</evidence>
<dbReference type="eggNOG" id="ENOG5031AQZ">
    <property type="taxonomic scope" value="Bacteria"/>
</dbReference>
<dbReference type="STRING" id="709032.Sulku_1484"/>
<keyword evidence="2" id="KW-1185">Reference proteome</keyword>
<accession>E4TZD1</accession>
<protein>
    <submittedName>
        <fullName evidence="1">Uncharacterized protein</fullName>
    </submittedName>
</protein>
<dbReference type="AlphaFoldDB" id="E4TZD1"/>
<organism evidence="1 2">
    <name type="scientific">Sulfuricurvum kujiense (strain ATCC BAA-921 / DSM 16994 / JCM 11577 / YK-1)</name>
    <dbReference type="NCBI Taxonomy" id="709032"/>
    <lineage>
        <taxon>Bacteria</taxon>
        <taxon>Pseudomonadati</taxon>
        <taxon>Campylobacterota</taxon>
        <taxon>Epsilonproteobacteria</taxon>
        <taxon>Campylobacterales</taxon>
        <taxon>Sulfurimonadaceae</taxon>
        <taxon>Sulfuricurvum</taxon>
    </lineage>
</organism>
<reference evidence="1 2" key="1">
    <citation type="journal article" date="2012" name="Stand. Genomic Sci.">
        <title>Complete genome sequence of the sulfur compounds oxidizing chemolithoautotroph Sulfuricurvum kujiense type strain (YK-1(T)).</title>
        <authorList>
            <person name="Han C."/>
            <person name="Kotsyurbenko O."/>
            <person name="Chertkov O."/>
            <person name="Held B."/>
            <person name="Lapidus A."/>
            <person name="Nolan M."/>
            <person name="Lucas S."/>
            <person name="Hammon N."/>
            <person name="Deshpande S."/>
            <person name="Cheng J.F."/>
            <person name="Tapia R."/>
            <person name="Goodwin L.A."/>
            <person name="Pitluck S."/>
            <person name="Liolios K."/>
            <person name="Pagani I."/>
            <person name="Ivanova N."/>
            <person name="Mavromatis K."/>
            <person name="Mikhailova N."/>
            <person name="Pati A."/>
            <person name="Chen A."/>
            <person name="Palaniappan K."/>
            <person name="Land M."/>
            <person name="Hauser L."/>
            <person name="Chang Y.J."/>
            <person name="Jeffries C.D."/>
            <person name="Brambilla E.M."/>
            <person name="Rohde M."/>
            <person name="Spring S."/>
            <person name="Sikorski J."/>
            <person name="Goker M."/>
            <person name="Woyke T."/>
            <person name="Bristow J."/>
            <person name="Eisen J.A."/>
            <person name="Markowitz V."/>
            <person name="Hugenholtz P."/>
            <person name="Kyrpides N.C."/>
            <person name="Klenk H.P."/>
            <person name="Detter J.C."/>
        </authorList>
    </citation>
    <scope>NUCLEOTIDE SEQUENCE [LARGE SCALE GENOMIC DNA]</scope>
    <source>
        <strain evidence="2">ATCC BAA-921 / DSM 16994 / JCM 11577 / YK-1</strain>
    </source>
</reference>
<name>E4TZD1_SULKY</name>
<dbReference type="EMBL" id="CP002355">
    <property type="protein sequence ID" value="ADR34146.1"/>
    <property type="molecule type" value="Genomic_DNA"/>
</dbReference>
<evidence type="ECO:0000313" key="2">
    <source>
        <dbReference type="Proteomes" id="UP000008721"/>
    </source>
</evidence>
<dbReference type="HOGENOM" id="CLU_182233_0_0_7"/>